<accession>A0A498LEM0</accession>
<dbReference type="AlphaFoldDB" id="A0A498LEM0"/>
<dbReference type="PANTHER" id="PTHR11576:SF16">
    <property type="entry name" value="ZONA PELLUCIDA SPERM-BINDING PROTEIN 3"/>
    <property type="match status" value="1"/>
</dbReference>
<dbReference type="Pfam" id="PF23344">
    <property type="entry name" value="ZP-N"/>
    <property type="match status" value="1"/>
</dbReference>
<dbReference type="GO" id="GO:0035803">
    <property type="term" value="P:egg coat formation"/>
    <property type="evidence" value="ECO:0007669"/>
    <property type="project" value="TreeGrafter"/>
</dbReference>
<dbReference type="GO" id="GO:2000344">
    <property type="term" value="P:positive regulation of acrosome reaction"/>
    <property type="evidence" value="ECO:0007669"/>
    <property type="project" value="TreeGrafter"/>
</dbReference>
<dbReference type="Proteomes" id="UP000290572">
    <property type="component" value="Unassembled WGS sequence"/>
</dbReference>
<dbReference type="Gene3D" id="2.60.40.3210">
    <property type="entry name" value="Zona pellucida, ZP-N domain"/>
    <property type="match status" value="1"/>
</dbReference>
<gene>
    <name evidence="3" type="ORF">ROHU_033617</name>
</gene>
<evidence type="ECO:0000313" key="3">
    <source>
        <dbReference type="EMBL" id="RXN05014.1"/>
    </source>
</evidence>
<proteinExistence type="predicted"/>
<reference evidence="3 4" key="1">
    <citation type="submission" date="2018-03" db="EMBL/GenBank/DDBJ databases">
        <title>Draft genome sequence of Rohu Carp (Labeo rohita).</title>
        <authorList>
            <person name="Das P."/>
            <person name="Kushwaha B."/>
            <person name="Joshi C.G."/>
            <person name="Kumar D."/>
            <person name="Nagpure N.S."/>
            <person name="Sahoo L."/>
            <person name="Das S.P."/>
            <person name="Bit A."/>
            <person name="Patnaik S."/>
            <person name="Meher P.K."/>
            <person name="Jayasankar P."/>
            <person name="Koringa P.G."/>
            <person name="Patel N.V."/>
            <person name="Hinsu A.T."/>
            <person name="Kumar R."/>
            <person name="Pandey M."/>
            <person name="Agarwal S."/>
            <person name="Srivastava S."/>
            <person name="Singh M."/>
            <person name="Iquebal M.A."/>
            <person name="Jaiswal S."/>
            <person name="Angadi U.B."/>
            <person name="Kumar N."/>
            <person name="Raza M."/>
            <person name="Shah T.M."/>
            <person name="Rai A."/>
            <person name="Jena J.K."/>
        </authorList>
    </citation>
    <scope>NUCLEOTIDE SEQUENCE [LARGE SCALE GENOMIC DNA]</scope>
    <source>
        <strain evidence="3">DASCIFA01</strain>
        <tissue evidence="3">Testis</tissue>
    </source>
</reference>
<organism evidence="3 4">
    <name type="scientific">Labeo rohita</name>
    <name type="common">Indian major carp</name>
    <name type="synonym">Cyprinus rohita</name>
    <dbReference type="NCBI Taxonomy" id="84645"/>
    <lineage>
        <taxon>Eukaryota</taxon>
        <taxon>Metazoa</taxon>
        <taxon>Chordata</taxon>
        <taxon>Craniata</taxon>
        <taxon>Vertebrata</taxon>
        <taxon>Euteleostomi</taxon>
        <taxon>Actinopterygii</taxon>
        <taxon>Neopterygii</taxon>
        <taxon>Teleostei</taxon>
        <taxon>Ostariophysi</taxon>
        <taxon>Cypriniformes</taxon>
        <taxon>Cyprinidae</taxon>
        <taxon>Labeoninae</taxon>
        <taxon>Labeonini</taxon>
        <taxon>Labeo</taxon>
    </lineage>
</organism>
<comment type="caution">
    <text evidence="3">The sequence shown here is derived from an EMBL/GenBank/DDBJ whole genome shotgun (WGS) entry which is preliminary data.</text>
</comment>
<feature type="domain" description="ZP-N" evidence="2">
    <location>
        <begin position="70"/>
        <end position="162"/>
    </location>
</feature>
<dbReference type="GO" id="GO:0007339">
    <property type="term" value="P:binding of sperm to zona pellucida"/>
    <property type="evidence" value="ECO:0007669"/>
    <property type="project" value="TreeGrafter"/>
</dbReference>
<sequence length="443" mass="50460">MMELQNERTDRPRTAREKHSGKLLVRDPSTNTRQRPVPVLRIRGRTPTRGAPGEDHLPTFTRLPDVAVTCSRSGFVLRVKRNFYGFSAAAEELTLGETCKSNGVLEPQNDLLFTYALNDCQGEQQVFPDYVAYKYVLHYVPLSHRNSLHHHRVNVGVECRYKREHHVHSLVMSPTSRTPLRKIIRTRSAEFQIQLMDGFVSSDQVLFSDPVTSDLSTLASSTLDSTLVAHRNDDIIWFEAKMAKEPQRSYTHKDFVASVTLIFSDDDHDKRQHTSQITTEEERKAIEEEKNEDVEIFIAISKSIVGSERPDLDSMEKLDVASLSWSGDRKMQNVTKGSSYSQKKIQRMEEVQEGKGSTKTPVMVGEIMKEHSDIDESTMGDRVLGEVFPPYFTSKENNSYENKKEGLGLQVFPLDSDELIEQGVVKKLNLTQDSDDYYFSDGM</sequence>
<evidence type="ECO:0000313" key="4">
    <source>
        <dbReference type="Proteomes" id="UP000290572"/>
    </source>
</evidence>
<evidence type="ECO:0000259" key="2">
    <source>
        <dbReference type="Pfam" id="PF23344"/>
    </source>
</evidence>
<protein>
    <submittedName>
        <fullName evidence="3">Zona pellucida sperm-binding 3-like protein</fullName>
    </submittedName>
</protein>
<dbReference type="GO" id="GO:0031012">
    <property type="term" value="C:extracellular matrix"/>
    <property type="evidence" value="ECO:0007669"/>
    <property type="project" value="TreeGrafter"/>
</dbReference>
<dbReference type="PANTHER" id="PTHR11576">
    <property type="entry name" value="ZONA PELLUCIDA SPERM-BINDING PROTEIN 3"/>
    <property type="match status" value="1"/>
</dbReference>
<dbReference type="FunFam" id="2.60.40.3210:FF:000001">
    <property type="entry name" value="Zona pellucida sperm-binding protein 3"/>
    <property type="match status" value="1"/>
</dbReference>
<name>A0A498LEM0_LABRO</name>
<evidence type="ECO:0000256" key="1">
    <source>
        <dbReference type="SAM" id="MobiDB-lite"/>
    </source>
</evidence>
<dbReference type="EMBL" id="QBIY01013424">
    <property type="protein sequence ID" value="RXN05014.1"/>
    <property type="molecule type" value="Genomic_DNA"/>
</dbReference>
<feature type="compositionally biased region" description="Basic and acidic residues" evidence="1">
    <location>
        <begin position="1"/>
        <end position="20"/>
    </location>
</feature>
<keyword evidence="4" id="KW-1185">Reference proteome</keyword>
<dbReference type="GO" id="GO:0032190">
    <property type="term" value="F:acrosin binding"/>
    <property type="evidence" value="ECO:0007669"/>
    <property type="project" value="TreeGrafter"/>
</dbReference>
<dbReference type="InterPro" id="IPR055356">
    <property type="entry name" value="ZP-N"/>
</dbReference>
<feature type="region of interest" description="Disordered" evidence="1">
    <location>
        <begin position="1"/>
        <end position="34"/>
    </location>
</feature>